<evidence type="ECO:0000313" key="1">
    <source>
        <dbReference type="EMBL" id="KAK3782428.1"/>
    </source>
</evidence>
<evidence type="ECO:0000313" key="2">
    <source>
        <dbReference type="Proteomes" id="UP001283361"/>
    </source>
</evidence>
<proteinExistence type="predicted"/>
<dbReference type="Proteomes" id="UP001283361">
    <property type="component" value="Unassembled WGS sequence"/>
</dbReference>
<reference evidence="1" key="1">
    <citation type="journal article" date="2023" name="G3 (Bethesda)">
        <title>A reference genome for the long-term kleptoplast-retaining sea slug Elysia crispata morphotype clarki.</title>
        <authorList>
            <person name="Eastman K.E."/>
            <person name="Pendleton A.L."/>
            <person name="Shaikh M.A."/>
            <person name="Suttiyut T."/>
            <person name="Ogas R."/>
            <person name="Tomko P."/>
            <person name="Gavelis G."/>
            <person name="Widhalm J.R."/>
            <person name="Wisecaver J.H."/>
        </authorList>
    </citation>
    <scope>NUCLEOTIDE SEQUENCE</scope>
    <source>
        <strain evidence="1">ECLA1</strain>
    </source>
</reference>
<name>A0AAE1DUV8_9GAST</name>
<sequence>MLPLGLPEGTRFQDAGVRSSADDVIKVSLYLSSPSSRAVTGAELPGLAQSSRRDVLNDSPIVGATMGSFLGGLLVEALLVPSAGCLG</sequence>
<accession>A0AAE1DUV8</accession>
<dbReference type="EMBL" id="JAWDGP010002507">
    <property type="protein sequence ID" value="KAK3782428.1"/>
    <property type="molecule type" value="Genomic_DNA"/>
</dbReference>
<comment type="caution">
    <text evidence="1">The sequence shown here is derived from an EMBL/GenBank/DDBJ whole genome shotgun (WGS) entry which is preliminary data.</text>
</comment>
<organism evidence="1 2">
    <name type="scientific">Elysia crispata</name>
    <name type="common">lettuce slug</name>
    <dbReference type="NCBI Taxonomy" id="231223"/>
    <lineage>
        <taxon>Eukaryota</taxon>
        <taxon>Metazoa</taxon>
        <taxon>Spiralia</taxon>
        <taxon>Lophotrochozoa</taxon>
        <taxon>Mollusca</taxon>
        <taxon>Gastropoda</taxon>
        <taxon>Heterobranchia</taxon>
        <taxon>Euthyneura</taxon>
        <taxon>Panpulmonata</taxon>
        <taxon>Sacoglossa</taxon>
        <taxon>Placobranchoidea</taxon>
        <taxon>Plakobranchidae</taxon>
        <taxon>Elysia</taxon>
    </lineage>
</organism>
<gene>
    <name evidence="1" type="ORF">RRG08_033069</name>
</gene>
<protein>
    <submittedName>
        <fullName evidence="1">Uncharacterized protein</fullName>
    </submittedName>
</protein>
<keyword evidence="2" id="KW-1185">Reference proteome</keyword>
<dbReference type="AlphaFoldDB" id="A0AAE1DUV8"/>